<gene>
    <name evidence="2" type="ORF">PIB30_083109</name>
</gene>
<evidence type="ECO:0000313" key="2">
    <source>
        <dbReference type="EMBL" id="MED6163755.1"/>
    </source>
</evidence>
<reference evidence="2 3" key="1">
    <citation type="journal article" date="2023" name="Plants (Basel)">
        <title>Bridging the Gap: Combining Genomics and Transcriptomics Approaches to Understand Stylosanthes scabra, an Orphan Legume from the Brazilian Caatinga.</title>
        <authorList>
            <person name="Ferreira-Neto J.R.C."/>
            <person name="da Silva M.D."/>
            <person name="Binneck E."/>
            <person name="de Melo N.F."/>
            <person name="da Silva R.H."/>
            <person name="de Melo A.L.T.M."/>
            <person name="Pandolfi V."/>
            <person name="Bustamante F.O."/>
            <person name="Brasileiro-Vidal A.C."/>
            <person name="Benko-Iseppon A.M."/>
        </authorList>
    </citation>
    <scope>NUCLEOTIDE SEQUENCE [LARGE SCALE GENOMIC DNA]</scope>
    <source>
        <tissue evidence="2">Leaves</tissue>
    </source>
</reference>
<accession>A0ABU6UR00</accession>
<comment type="caution">
    <text evidence="2">The sequence shown here is derived from an EMBL/GenBank/DDBJ whole genome shotgun (WGS) entry which is preliminary data.</text>
</comment>
<proteinExistence type="predicted"/>
<feature type="non-terminal residue" evidence="2">
    <location>
        <position position="1"/>
    </location>
</feature>
<dbReference type="EMBL" id="JASCZI010122131">
    <property type="protein sequence ID" value="MED6163755.1"/>
    <property type="molecule type" value="Genomic_DNA"/>
</dbReference>
<dbReference type="Proteomes" id="UP001341840">
    <property type="component" value="Unassembled WGS sequence"/>
</dbReference>
<evidence type="ECO:0000256" key="1">
    <source>
        <dbReference type="SAM" id="MobiDB-lite"/>
    </source>
</evidence>
<protein>
    <submittedName>
        <fullName evidence="2">Uncharacterized protein</fullName>
    </submittedName>
</protein>
<organism evidence="2 3">
    <name type="scientific">Stylosanthes scabra</name>
    <dbReference type="NCBI Taxonomy" id="79078"/>
    <lineage>
        <taxon>Eukaryota</taxon>
        <taxon>Viridiplantae</taxon>
        <taxon>Streptophyta</taxon>
        <taxon>Embryophyta</taxon>
        <taxon>Tracheophyta</taxon>
        <taxon>Spermatophyta</taxon>
        <taxon>Magnoliopsida</taxon>
        <taxon>eudicotyledons</taxon>
        <taxon>Gunneridae</taxon>
        <taxon>Pentapetalae</taxon>
        <taxon>rosids</taxon>
        <taxon>fabids</taxon>
        <taxon>Fabales</taxon>
        <taxon>Fabaceae</taxon>
        <taxon>Papilionoideae</taxon>
        <taxon>50 kb inversion clade</taxon>
        <taxon>dalbergioids sensu lato</taxon>
        <taxon>Dalbergieae</taxon>
        <taxon>Pterocarpus clade</taxon>
        <taxon>Stylosanthes</taxon>
    </lineage>
</organism>
<keyword evidence="3" id="KW-1185">Reference proteome</keyword>
<name>A0ABU6UR00_9FABA</name>
<sequence length="63" mass="7131">THQPTKVDAQLDDVLDEGFRIGCDFKRWEGNWRFPAAHPMLPLHEQSGNHPNLPEVAGGLPMR</sequence>
<feature type="region of interest" description="Disordered" evidence="1">
    <location>
        <begin position="42"/>
        <end position="63"/>
    </location>
</feature>
<evidence type="ECO:0000313" key="3">
    <source>
        <dbReference type="Proteomes" id="UP001341840"/>
    </source>
</evidence>